<gene>
    <name evidence="1" type="ORF">FHR37_004579</name>
    <name evidence="2" type="ORF">SAMN05421678_103167</name>
</gene>
<evidence type="ECO:0000313" key="4">
    <source>
        <dbReference type="Proteomes" id="UP000533017"/>
    </source>
</evidence>
<dbReference type="EMBL" id="FOOI01000003">
    <property type="protein sequence ID" value="SFF97713.1"/>
    <property type="molecule type" value="Genomic_DNA"/>
</dbReference>
<evidence type="ECO:0000313" key="3">
    <source>
        <dbReference type="Proteomes" id="UP000199052"/>
    </source>
</evidence>
<proteinExistence type="predicted"/>
<evidence type="ECO:0008006" key="5">
    <source>
        <dbReference type="Google" id="ProtNLM"/>
    </source>
</evidence>
<dbReference type="RefSeq" id="WP_092882159.1">
    <property type="nucleotide sequence ID" value="NZ_FOOI01000003.1"/>
</dbReference>
<dbReference type="PROSITE" id="PS51257">
    <property type="entry name" value="PROKAR_LIPOPROTEIN"/>
    <property type="match status" value="1"/>
</dbReference>
<keyword evidence="4" id="KW-1185">Reference proteome</keyword>
<name>A0A1I2N246_9ACTN</name>
<evidence type="ECO:0000313" key="2">
    <source>
        <dbReference type="EMBL" id="SFF97713.1"/>
    </source>
</evidence>
<accession>A0A1I2N246</accession>
<organism evidence="2 3">
    <name type="scientific">Actinopolymorpha cephalotaxi</name>
    <dbReference type="NCBI Taxonomy" id="504797"/>
    <lineage>
        <taxon>Bacteria</taxon>
        <taxon>Bacillati</taxon>
        <taxon>Actinomycetota</taxon>
        <taxon>Actinomycetes</taxon>
        <taxon>Propionibacteriales</taxon>
        <taxon>Actinopolymorphaceae</taxon>
        <taxon>Actinopolymorpha</taxon>
    </lineage>
</organism>
<dbReference type="Proteomes" id="UP000199052">
    <property type="component" value="Unassembled WGS sequence"/>
</dbReference>
<sequence>MRWLAVSWVASLAVLLAGCTVPVNGLTGISVDQQGHLIVVLAWCGRTAPDGAVIFHDVGSDESGQSVGDADYDAPKLSGGLASFRVDAPGDGWKLDGKPPRFREKITYSAFGGTNDNSWSTGNVDFQLATTRLIQPGHVLLQEDNGHDIQVTRRVFYRMAHDPNEVECG</sequence>
<protein>
    <recommendedName>
        <fullName evidence="5">Lipoprotein</fullName>
    </recommendedName>
</protein>
<dbReference type="EMBL" id="JACBZA010000001">
    <property type="protein sequence ID" value="NYH85728.1"/>
    <property type="molecule type" value="Genomic_DNA"/>
</dbReference>
<dbReference type="Proteomes" id="UP000533017">
    <property type="component" value="Unassembled WGS sequence"/>
</dbReference>
<dbReference type="AlphaFoldDB" id="A0A1I2N246"/>
<reference evidence="2 3" key="1">
    <citation type="submission" date="2016-10" db="EMBL/GenBank/DDBJ databases">
        <authorList>
            <person name="de Groot N.N."/>
        </authorList>
    </citation>
    <scope>NUCLEOTIDE SEQUENCE [LARGE SCALE GENOMIC DNA]</scope>
    <source>
        <strain evidence="2 3">CPCC 202808</strain>
    </source>
</reference>
<dbReference type="OrthoDB" id="4861196at2"/>
<reference evidence="1 4" key="2">
    <citation type="submission" date="2020-07" db="EMBL/GenBank/DDBJ databases">
        <title>Sequencing the genomes of 1000 actinobacteria strains.</title>
        <authorList>
            <person name="Klenk H.-P."/>
        </authorList>
    </citation>
    <scope>NUCLEOTIDE SEQUENCE [LARGE SCALE GENOMIC DNA]</scope>
    <source>
        <strain evidence="1 4">DSM 45117</strain>
    </source>
</reference>
<evidence type="ECO:0000313" key="1">
    <source>
        <dbReference type="EMBL" id="NYH85728.1"/>
    </source>
</evidence>